<dbReference type="Gene3D" id="1.20.1180.10">
    <property type="entry name" value="Udp N-acetylglucosamine O-acyltransferase, C-terminal domain"/>
    <property type="match status" value="1"/>
</dbReference>
<evidence type="ECO:0000256" key="2">
    <source>
        <dbReference type="ARBA" id="ARBA00022516"/>
    </source>
</evidence>
<evidence type="ECO:0000256" key="5">
    <source>
        <dbReference type="ARBA" id="ARBA00023098"/>
    </source>
</evidence>
<dbReference type="InterPro" id="IPR029098">
    <property type="entry name" value="Acetyltransf_C"/>
</dbReference>
<dbReference type="SUPFAM" id="SSF51161">
    <property type="entry name" value="Trimeric LpxA-like enzymes"/>
    <property type="match status" value="1"/>
</dbReference>
<keyword evidence="4" id="KW-0808">Transferase</keyword>
<dbReference type="PANTHER" id="PTHR43480:SF1">
    <property type="entry name" value="ACYL-[ACYL-CARRIER-PROTEIN]--UDP-N-ACETYLGLUCOSAMINE O-ACYLTRANSFERASE, MITOCHONDRIAL-RELATED"/>
    <property type="match status" value="1"/>
</dbReference>
<dbReference type="InterPro" id="IPR001451">
    <property type="entry name" value="Hexapep"/>
</dbReference>
<gene>
    <name evidence="8" type="ORF">METZ01_LOCUS342883</name>
</gene>
<evidence type="ECO:0000313" key="8">
    <source>
        <dbReference type="EMBL" id="SVC90029.1"/>
    </source>
</evidence>
<dbReference type="InterPro" id="IPR010137">
    <property type="entry name" value="Lipid_A_LpxA"/>
</dbReference>
<proteinExistence type="predicted"/>
<dbReference type="PANTHER" id="PTHR43480">
    <property type="entry name" value="ACYL-[ACYL-CARRIER-PROTEIN]--UDP-N-ACETYLGLUCOSAMINE O-ACYLTRANSFERASE"/>
    <property type="match status" value="1"/>
</dbReference>
<sequence length="232" mass="25135">GKDVQLLSHVVIEGHTSIGDGTRVFPFASIGHEPQDLKYGGEQSNLVIGVNNTIREHVTMNPGTLGGGMFTRIGDNCLFMMGAHVAHDCQIGDNVILVNNATLAGHVDIGDWAIVGGLSAVHQFVRIGRHAMIGGMSGIENDVIPYGLVMGNRAHLSGLNLVGLKRRKIPNNVIHDLRRAYRLIFAQEGTQAERLADVAELFSHVEPVREIVTFINQDSSRSICQPLFEDAA</sequence>
<dbReference type="PIRSF" id="PIRSF000456">
    <property type="entry name" value="UDP-GlcNAc_acltr"/>
    <property type="match status" value="1"/>
</dbReference>
<accession>A0A382QWZ6</accession>
<dbReference type="InterPro" id="IPR037157">
    <property type="entry name" value="Acetyltransf_C_sf"/>
</dbReference>
<reference evidence="8" key="1">
    <citation type="submission" date="2018-05" db="EMBL/GenBank/DDBJ databases">
        <authorList>
            <person name="Lanie J.A."/>
            <person name="Ng W.-L."/>
            <person name="Kazmierczak K.M."/>
            <person name="Andrzejewski T.M."/>
            <person name="Davidsen T.M."/>
            <person name="Wayne K.J."/>
            <person name="Tettelin H."/>
            <person name="Glass J.I."/>
            <person name="Rusch D."/>
            <person name="Podicherti R."/>
            <person name="Tsui H.-C.T."/>
            <person name="Winkler M.E."/>
        </authorList>
    </citation>
    <scope>NUCLEOTIDE SEQUENCE</scope>
</reference>
<feature type="non-terminal residue" evidence="8">
    <location>
        <position position="1"/>
    </location>
</feature>
<evidence type="ECO:0000256" key="3">
    <source>
        <dbReference type="ARBA" id="ARBA00022556"/>
    </source>
</evidence>
<dbReference type="AlphaFoldDB" id="A0A382QWZ6"/>
<dbReference type="GO" id="GO:0009245">
    <property type="term" value="P:lipid A biosynthetic process"/>
    <property type="evidence" value="ECO:0007669"/>
    <property type="project" value="UniProtKB-KW"/>
</dbReference>
<dbReference type="EMBL" id="UINC01117540">
    <property type="protein sequence ID" value="SVC90029.1"/>
    <property type="molecule type" value="Genomic_DNA"/>
</dbReference>
<evidence type="ECO:0000256" key="1">
    <source>
        <dbReference type="ARBA" id="ARBA00022490"/>
    </source>
</evidence>
<dbReference type="NCBIfam" id="TIGR01852">
    <property type="entry name" value="lipid_A_lpxA"/>
    <property type="match status" value="1"/>
</dbReference>
<evidence type="ECO:0000259" key="7">
    <source>
        <dbReference type="Pfam" id="PF13720"/>
    </source>
</evidence>
<protein>
    <recommendedName>
        <fullName evidence="7">UDP N-acetylglucosamine O-acyltransferase C-terminal domain-containing protein</fullName>
    </recommendedName>
</protein>
<dbReference type="Pfam" id="PF13720">
    <property type="entry name" value="Acetyltransf_11"/>
    <property type="match status" value="1"/>
</dbReference>
<keyword evidence="5" id="KW-0443">Lipid metabolism</keyword>
<dbReference type="InterPro" id="IPR018357">
    <property type="entry name" value="Hexapep_transf_CS"/>
</dbReference>
<dbReference type="NCBIfam" id="NF003657">
    <property type="entry name" value="PRK05289.1"/>
    <property type="match status" value="1"/>
</dbReference>
<feature type="domain" description="UDP N-acetylglucosamine O-acyltransferase C-terminal" evidence="7">
    <location>
        <begin position="142"/>
        <end position="224"/>
    </location>
</feature>
<keyword evidence="2" id="KW-0444">Lipid biosynthesis</keyword>
<organism evidence="8">
    <name type="scientific">marine metagenome</name>
    <dbReference type="NCBI Taxonomy" id="408172"/>
    <lineage>
        <taxon>unclassified sequences</taxon>
        <taxon>metagenomes</taxon>
        <taxon>ecological metagenomes</taxon>
    </lineage>
</organism>
<evidence type="ECO:0000256" key="6">
    <source>
        <dbReference type="ARBA" id="ARBA00023315"/>
    </source>
</evidence>
<dbReference type="CDD" id="cd03351">
    <property type="entry name" value="LbH_UDP-GlcNAc_AT"/>
    <property type="match status" value="1"/>
</dbReference>
<name>A0A382QWZ6_9ZZZZ</name>
<keyword evidence="1" id="KW-0963">Cytoplasm</keyword>
<keyword evidence="6" id="KW-0012">Acyltransferase</keyword>
<keyword evidence="3" id="KW-0441">Lipid A biosynthesis</keyword>
<dbReference type="InterPro" id="IPR011004">
    <property type="entry name" value="Trimer_LpxA-like_sf"/>
</dbReference>
<dbReference type="Gene3D" id="2.160.10.10">
    <property type="entry name" value="Hexapeptide repeat proteins"/>
    <property type="match status" value="1"/>
</dbReference>
<evidence type="ECO:0000256" key="4">
    <source>
        <dbReference type="ARBA" id="ARBA00022679"/>
    </source>
</evidence>
<dbReference type="GO" id="GO:0008780">
    <property type="term" value="F:acyl-[acyl-carrier-protein]-UDP-N-acetylglucosamine O-acyltransferase activity"/>
    <property type="evidence" value="ECO:0007669"/>
    <property type="project" value="InterPro"/>
</dbReference>
<dbReference type="PROSITE" id="PS00101">
    <property type="entry name" value="HEXAPEP_TRANSFERASES"/>
    <property type="match status" value="1"/>
</dbReference>
<dbReference type="GO" id="GO:0016020">
    <property type="term" value="C:membrane"/>
    <property type="evidence" value="ECO:0007669"/>
    <property type="project" value="GOC"/>
</dbReference>
<dbReference type="Pfam" id="PF00132">
    <property type="entry name" value="Hexapep"/>
    <property type="match status" value="1"/>
</dbReference>